<feature type="chain" id="PRO_5022816282" evidence="1">
    <location>
        <begin position="21"/>
        <end position="155"/>
    </location>
</feature>
<name>A0A5C6FFK4_9PLAN</name>
<dbReference type="AlphaFoldDB" id="A0A5C6FFK4"/>
<evidence type="ECO:0000256" key="1">
    <source>
        <dbReference type="SAM" id="SignalP"/>
    </source>
</evidence>
<proteinExistence type="predicted"/>
<organism evidence="2 3">
    <name type="scientific">Crateriforma conspicua</name>
    <dbReference type="NCBI Taxonomy" id="2527996"/>
    <lineage>
        <taxon>Bacteria</taxon>
        <taxon>Pseudomonadati</taxon>
        <taxon>Planctomycetota</taxon>
        <taxon>Planctomycetia</taxon>
        <taxon>Planctomycetales</taxon>
        <taxon>Planctomycetaceae</taxon>
        <taxon>Crateriforma</taxon>
    </lineage>
</organism>
<evidence type="ECO:0000313" key="2">
    <source>
        <dbReference type="EMBL" id="TWU59527.1"/>
    </source>
</evidence>
<feature type="signal peptide" evidence="1">
    <location>
        <begin position="1"/>
        <end position="20"/>
    </location>
</feature>
<reference evidence="2 3" key="1">
    <citation type="submission" date="2019-02" db="EMBL/GenBank/DDBJ databases">
        <title>Deep-cultivation of Planctomycetes and their phenomic and genomic characterization uncovers novel biology.</title>
        <authorList>
            <person name="Wiegand S."/>
            <person name="Jogler M."/>
            <person name="Boedeker C."/>
            <person name="Pinto D."/>
            <person name="Vollmers J."/>
            <person name="Rivas-Marin E."/>
            <person name="Kohn T."/>
            <person name="Peeters S.H."/>
            <person name="Heuer A."/>
            <person name="Rast P."/>
            <person name="Oberbeckmann S."/>
            <person name="Bunk B."/>
            <person name="Jeske O."/>
            <person name="Meyerdierks A."/>
            <person name="Storesund J.E."/>
            <person name="Kallscheuer N."/>
            <person name="Luecker S."/>
            <person name="Lage O.M."/>
            <person name="Pohl T."/>
            <person name="Merkel B.J."/>
            <person name="Hornburger P."/>
            <person name="Mueller R.-W."/>
            <person name="Bruemmer F."/>
            <person name="Labrenz M."/>
            <person name="Spormann A.M."/>
            <person name="Op Den Camp H."/>
            <person name="Overmann J."/>
            <person name="Amann R."/>
            <person name="Jetten M.S.M."/>
            <person name="Mascher T."/>
            <person name="Medema M.H."/>
            <person name="Devos D.P."/>
            <person name="Kaster A.-K."/>
            <person name="Ovreas L."/>
            <person name="Rohde M."/>
            <person name="Galperin M.Y."/>
            <person name="Jogler C."/>
        </authorList>
    </citation>
    <scope>NUCLEOTIDE SEQUENCE [LARGE SCALE GENOMIC DNA]</scope>
    <source>
        <strain evidence="2 3">V7</strain>
    </source>
</reference>
<protein>
    <submittedName>
        <fullName evidence="2">Uncharacterized protein</fullName>
    </submittedName>
</protein>
<gene>
    <name evidence="2" type="ORF">V7x_56050</name>
</gene>
<evidence type="ECO:0000313" key="3">
    <source>
        <dbReference type="Proteomes" id="UP000316476"/>
    </source>
</evidence>
<accession>A0A5C6FFK4</accession>
<dbReference type="Proteomes" id="UP000316476">
    <property type="component" value="Unassembled WGS sequence"/>
</dbReference>
<comment type="caution">
    <text evidence="2">The sequence shown here is derived from an EMBL/GenBank/DDBJ whole genome shotgun (WGS) entry which is preliminary data.</text>
</comment>
<keyword evidence="1" id="KW-0732">Signal</keyword>
<dbReference type="EMBL" id="SJPZ01000009">
    <property type="protein sequence ID" value="TWU59527.1"/>
    <property type="molecule type" value="Genomic_DNA"/>
</dbReference>
<sequence precursor="true">MRKAATVVSVIALLGWLAYQATGSRFSGEAPTPSDIPIVGENLSELVFVDPANFRGYEHPHGGGTFTITGAATHASVVAFCDSAKVSLSQNGTEIADRDRILAYLENREIKLPNASLDESSDVLFGYGGRFRKLYGVYNASTQRFAISLQFNGSK</sequence>